<accession>A0A2S6C737</accession>
<comment type="caution">
    <text evidence="5">The sequence shown here is derived from an EMBL/GenBank/DDBJ whole genome shotgun (WGS) entry which is preliminary data.</text>
</comment>
<name>A0A2S6C737_9PEZI</name>
<comment type="function">
    <text evidence="2">Component of the COP9 signalosome complex (CSN), a complex involved in various cellular and developmental processes.</text>
</comment>
<feature type="region of interest" description="Disordered" evidence="3">
    <location>
        <begin position="351"/>
        <end position="375"/>
    </location>
</feature>
<dbReference type="PANTHER" id="PTHR10540">
    <property type="entry name" value="EUKARYOTIC TRANSLATION INITIATION FACTOR 3 SUBUNIT F-RELATED"/>
    <property type="match status" value="1"/>
</dbReference>
<keyword evidence="6" id="KW-1185">Reference proteome</keyword>
<evidence type="ECO:0000259" key="4">
    <source>
        <dbReference type="PROSITE" id="PS50249"/>
    </source>
</evidence>
<feature type="domain" description="MPN" evidence="4">
    <location>
        <begin position="57"/>
        <end position="200"/>
    </location>
</feature>
<dbReference type="OrthoDB" id="1378at2759"/>
<keyword evidence="2" id="KW-0539">Nucleus</keyword>
<dbReference type="GO" id="GO:0008180">
    <property type="term" value="C:COP9 signalosome"/>
    <property type="evidence" value="ECO:0007669"/>
    <property type="project" value="UniProtKB-UniRule"/>
</dbReference>
<protein>
    <recommendedName>
        <fullName evidence="2">COP9 signalosome complex subunit 6</fullName>
    </recommendedName>
</protein>
<dbReference type="PANTHER" id="PTHR10540:SF8">
    <property type="entry name" value="COP9 SIGNALOSOME COMPLEX SUBUNIT 6"/>
    <property type="match status" value="1"/>
</dbReference>
<dbReference type="STRING" id="357750.A0A2S6C737"/>
<evidence type="ECO:0000256" key="3">
    <source>
        <dbReference type="SAM" id="MobiDB-lite"/>
    </source>
</evidence>
<dbReference type="Proteomes" id="UP000237631">
    <property type="component" value="Unassembled WGS sequence"/>
</dbReference>
<evidence type="ECO:0000313" key="5">
    <source>
        <dbReference type="EMBL" id="PPJ55520.1"/>
    </source>
</evidence>
<evidence type="ECO:0000256" key="1">
    <source>
        <dbReference type="ARBA" id="ARBA00010893"/>
    </source>
</evidence>
<dbReference type="PROSITE" id="PS50249">
    <property type="entry name" value="MPN"/>
    <property type="match status" value="1"/>
</dbReference>
<proteinExistence type="inferred from homology"/>
<comment type="similarity">
    <text evidence="1 2">Belongs to the peptidase M67A family. CSN6 subfamily.</text>
</comment>
<dbReference type="EMBL" id="PNEN01000537">
    <property type="protein sequence ID" value="PPJ55520.1"/>
    <property type="molecule type" value="Genomic_DNA"/>
</dbReference>
<feature type="region of interest" description="Disordered" evidence="3">
    <location>
        <begin position="403"/>
        <end position="441"/>
    </location>
</feature>
<dbReference type="InterPro" id="IPR033859">
    <property type="entry name" value="MPN_CSN6"/>
</dbReference>
<comment type="subcellular location">
    <subcellularLocation>
        <location evidence="2">Cytoplasm</location>
    </subcellularLocation>
    <subcellularLocation>
        <location evidence="2">Nucleus</location>
    </subcellularLocation>
</comment>
<evidence type="ECO:0000313" key="6">
    <source>
        <dbReference type="Proteomes" id="UP000237631"/>
    </source>
</evidence>
<dbReference type="InterPro" id="IPR024969">
    <property type="entry name" value="EIF3F/CSN6-like_C"/>
</dbReference>
<feature type="compositionally biased region" description="Polar residues" evidence="3">
    <location>
        <begin position="354"/>
        <end position="371"/>
    </location>
</feature>
<keyword evidence="2" id="KW-0963">Cytoplasm</keyword>
<sequence length="441" mass="47684">MASRLGVSIGRCPDQHNFEHYGVPTASRLTGHRDYIPRPMAAPSLLISGRPDTSLNVQLHPLVLLTISDYITRHSIRNQSGPAVGAILGQQNGRSFTLEVAYECKLDDNASSSVQFDADWFMTRLEMYKEVHKEPALDLVALFSTGSIKGPNSAHLPILQQAKAFTGSDSVMLLLFHPETVEGLQGGKLPISLYETVEEGDSNIKFRELAYDVETGDAERIGVDFVAKGGGTATAVAKAGGADAAAGASKDAKAKGKGKAKAKDDEAETNGTATTSVLFPEDDELISSLQAKVNAIKMLNERINLIRTYLNEQPQSYLTDATVSDAPPDNTNHQLLRSVQSMLSRLPLLAPPQAQHSVDSSEGHNSLQQASEKQRQDVHLTSLLATLTRSVAEAQTLGSKFSIVQKERQNKDRSAFSSGRPPRGGFGDETLYVNRGNQDMD</sequence>
<dbReference type="Gene3D" id="3.40.140.10">
    <property type="entry name" value="Cytidine Deaminase, domain 2"/>
    <property type="match status" value="1"/>
</dbReference>
<dbReference type="CDD" id="cd08063">
    <property type="entry name" value="MPN_CSN6"/>
    <property type="match status" value="1"/>
</dbReference>
<feature type="region of interest" description="Disordered" evidence="3">
    <location>
        <begin position="247"/>
        <end position="273"/>
    </location>
</feature>
<dbReference type="InterPro" id="IPR037518">
    <property type="entry name" value="MPN"/>
</dbReference>
<dbReference type="Pfam" id="PF13012">
    <property type="entry name" value="MitMem_reg"/>
    <property type="match status" value="1"/>
</dbReference>
<reference evidence="6" key="1">
    <citation type="journal article" date="2017" name="bioRxiv">
        <title>Conservation of a gene cluster reveals novel cercosporin biosynthetic mechanisms and extends production to the genus Colletotrichum.</title>
        <authorList>
            <person name="de Jonge R."/>
            <person name="Ebert M.K."/>
            <person name="Huitt-Roehl C.R."/>
            <person name="Pal P."/>
            <person name="Suttle J.C."/>
            <person name="Spanner R.E."/>
            <person name="Neubauer J.D."/>
            <person name="Jurick W.M.II."/>
            <person name="Stott K.A."/>
            <person name="Secor G.A."/>
            <person name="Thomma B.P.H.J."/>
            <person name="Van de Peer Y."/>
            <person name="Townsend C.A."/>
            <person name="Bolton M.D."/>
        </authorList>
    </citation>
    <scope>NUCLEOTIDE SEQUENCE [LARGE SCALE GENOMIC DNA]</scope>
    <source>
        <strain evidence="6">CBS538.71</strain>
    </source>
</reference>
<feature type="compositionally biased region" description="Basic and acidic residues" evidence="3">
    <location>
        <begin position="405"/>
        <end position="414"/>
    </location>
</feature>
<keyword evidence="2" id="KW-0736">Signalosome</keyword>
<gene>
    <name evidence="5" type="ORF">CBER1_05380</name>
</gene>
<organism evidence="5 6">
    <name type="scientific">Cercospora berteroae</name>
    <dbReference type="NCBI Taxonomy" id="357750"/>
    <lineage>
        <taxon>Eukaryota</taxon>
        <taxon>Fungi</taxon>
        <taxon>Dikarya</taxon>
        <taxon>Ascomycota</taxon>
        <taxon>Pezizomycotina</taxon>
        <taxon>Dothideomycetes</taxon>
        <taxon>Dothideomycetidae</taxon>
        <taxon>Mycosphaerellales</taxon>
        <taxon>Mycosphaerellaceae</taxon>
        <taxon>Cercospora</taxon>
    </lineage>
</organism>
<dbReference type="GO" id="GO:0005737">
    <property type="term" value="C:cytoplasm"/>
    <property type="evidence" value="ECO:0007669"/>
    <property type="project" value="UniProtKB-SubCell"/>
</dbReference>
<dbReference type="AlphaFoldDB" id="A0A2S6C737"/>
<evidence type="ECO:0000256" key="2">
    <source>
        <dbReference type="RuleBase" id="RU367006"/>
    </source>
</evidence>
<dbReference type="GO" id="GO:0000338">
    <property type="term" value="P:protein deneddylation"/>
    <property type="evidence" value="ECO:0007669"/>
    <property type="project" value="InterPro"/>
</dbReference>